<dbReference type="Gramene" id="AET5Gv20010400.4">
    <property type="protein sequence ID" value="AET5Gv20010400.4"/>
    <property type="gene ID" value="AET5Gv20010400"/>
</dbReference>
<dbReference type="AlphaFoldDB" id="A0A453JFG4"/>
<reference evidence="1" key="4">
    <citation type="submission" date="2019-03" db="UniProtKB">
        <authorList>
            <consortium name="EnsemblPlants"/>
        </authorList>
    </citation>
    <scope>IDENTIFICATION</scope>
</reference>
<reference evidence="1" key="5">
    <citation type="journal article" date="2021" name="G3 (Bethesda)">
        <title>Aegilops tauschii genome assembly Aet v5.0 features greater sequence contiguity and improved annotation.</title>
        <authorList>
            <person name="Wang L."/>
            <person name="Zhu T."/>
            <person name="Rodriguez J.C."/>
            <person name="Deal K.R."/>
            <person name="Dubcovsky J."/>
            <person name="McGuire P.E."/>
            <person name="Lux T."/>
            <person name="Spannagl M."/>
            <person name="Mayer K.F.X."/>
            <person name="Baldrich P."/>
            <person name="Meyers B.C."/>
            <person name="Huo N."/>
            <person name="Gu Y.Q."/>
            <person name="Zhou H."/>
            <person name="Devos K.M."/>
            <person name="Bennetzen J.L."/>
            <person name="Unver T."/>
            <person name="Budak H."/>
            <person name="Gulick P.J."/>
            <person name="Galiba G."/>
            <person name="Kalapos B."/>
            <person name="Nelson D.R."/>
            <person name="Li P."/>
            <person name="You F.M."/>
            <person name="Luo M.C."/>
            <person name="Dvorak J."/>
        </authorList>
    </citation>
    <scope>NUCLEOTIDE SEQUENCE [LARGE SCALE GENOMIC DNA]</scope>
    <source>
        <strain evidence="1">cv. AL8/78</strain>
    </source>
</reference>
<evidence type="ECO:0000313" key="1">
    <source>
        <dbReference type="EnsemblPlants" id="AET5Gv20010400.4"/>
    </source>
</evidence>
<organism evidence="1 2">
    <name type="scientific">Aegilops tauschii subsp. strangulata</name>
    <name type="common">Goatgrass</name>
    <dbReference type="NCBI Taxonomy" id="200361"/>
    <lineage>
        <taxon>Eukaryota</taxon>
        <taxon>Viridiplantae</taxon>
        <taxon>Streptophyta</taxon>
        <taxon>Embryophyta</taxon>
        <taxon>Tracheophyta</taxon>
        <taxon>Spermatophyta</taxon>
        <taxon>Magnoliopsida</taxon>
        <taxon>Liliopsida</taxon>
        <taxon>Poales</taxon>
        <taxon>Poaceae</taxon>
        <taxon>BOP clade</taxon>
        <taxon>Pooideae</taxon>
        <taxon>Triticodae</taxon>
        <taxon>Triticeae</taxon>
        <taxon>Triticinae</taxon>
        <taxon>Aegilops</taxon>
    </lineage>
</organism>
<dbReference type="EnsemblPlants" id="AET5Gv20010400.4">
    <property type="protein sequence ID" value="AET5Gv20010400.4"/>
    <property type="gene ID" value="AET5Gv20010400"/>
</dbReference>
<reference evidence="2" key="1">
    <citation type="journal article" date="2014" name="Science">
        <title>Ancient hybridizations among the ancestral genomes of bread wheat.</title>
        <authorList>
            <consortium name="International Wheat Genome Sequencing Consortium,"/>
            <person name="Marcussen T."/>
            <person name="Sandve S.R."/>
            <person name="Heier L."/>
            <person name="Spannagl M."/>
            <person name="Pfeifer M."/>
            <person name="Jakobsen K.S."/>
            <person name="Wulff B.B."/>
            <person name="Steuernagel B."/>
            <person name="Mayer K.F."/>
            <person name="Olsen O.A."/>
        </authorList>
    </citation>
    <scope>NUCLEOTIDE SEQUENCE [LARGE SCALE GENOMIC DNA]</scope>
    <source>
        <strain evidence="2">cv. AL8/78</strain>
    </source>
</reference>
<sequence>FKIVIREVFLNTMLTPIFYMSLRHIMCYQLCNSVTWYIVTIDVSLFL</sequence>
<dbReference type="Proteomes" id="UP000015105">
    <property type="component" value="Chromosome 5D"/>
</dbReference>
<reference evidence="2" key="2">
    <citation type="journal article" date="2017" name="Nat. Plants">
        <title>The Aegilops tauschii genome reveals multiple impacts of transposons.</title>
        <authorList>
            <person name="Zhao G."/>
            <person name="Zou C."/>
            <person name="Li K."/>
            <person name="Wang K."/>
            <person name="Li T."/>
            <person name="Gao L."/>
            <person name="Zhang X."/>
            <person name="Wang H."/>
            <person name="Yang Z."/>
            <person name="Liu X."/>
            <person name="Jiang W."/>
            <person name="Mao L."/>
            <person name="Kong X."/>
            <person name="Jiao Y."/>
            <person name="Jia J."/>
        </authorList>
    </citation>
    <scope>NUCLEOTIDE SEQUENCE [LARGE SCALE GENOMIC DNA]</scope>
    <source>
        <strain evidence="2">cv. AL8/78</strain>
    </source>
</reference>
<accession>A0A453JFG4</accession>
<reference evidence="1" key="3">
    <citation type="journal article" date="2017" name="Nature">
        <title>Genome sequence of the progenitor of the wheat D genome Aegilops tauschii.</title>
        <authorList>
            <person name="Luo M.C."/>
            <person name="Gu Y.Q."/>
            <person name="Puiu D."/>
            <person name="Wang H."/>
            <person name="Twardziok S.O."/>
            <person name="Deal K.R."/>
            <person name="Huo N."/>
            <person name="Zhu T."/>
            <person name="Wang L."/>
            <person name="Wang Y."/>
            <person name="McGuire P.E."/>
            <person name="Liu S."/>
            <person name="Long H."/>
            <person name="Ramasamy R.K."/>
            <person name="Rodriguez J.C."/>
            <person name="Van S.L."/>
            <person name="Yuan L."/>
            <person name="Wang Z."/>
            <person name="Xia Z."/>
            <person name="Xiao L."/>
            <person name="Anderson O.D."/>
            <person name="Ouyang S."/>
            <person name="Liang Y."/>
            <person name="Zimin A.V."/>
            <person name="Pertea G."/>
            <person name="Qi P."/>
            <person name="Bennetzen J.L."/>
            <person name="Dai X."/>
            <person name="Dawson M.W."/>
            <person name="Muller H.G."/>
            <person name="Kugler K."/>
            <person name="Rivarola-Duarte L."/>
            <person name="Spannagl M."/>
            <person name="Mayer K.F.X."/>
            <person name="Lu F.H."/>
            <person name="Bevan M.W."/>
            <person name="Leroy P."/>
            <person name="Li P."/>
            <person name="You F.M."/>
            <person name="Sun Q."/>
            <person name="Liu Z."/>
            <person name="Lyons E."/>
            <person name="Wicker T."/>
            <person name="Salzberg S.L."/>
            <person name="Devos K.M."/>
            <person name="Dvorak J."/>
        </authorList>
    </citation>
    <scope>NUCLEOTIDE SEQUENCE [LARGE SCALE GENOMIC DNA]</scope>
    <source>
        <strain evidence="1">cv. AL8/78</strain>
    </source>
</reference>
<protein>
    <submittedName>
        <fullName evidence="1">Uncharacterized protein</fullName>
    </submittedName>
</protein>
<keyword evidence="2" id="KW-1185">Reference proteome</keyword>
<proteinExistence type="predicted"/>
<name>A0A453JFG4_AEGTS</name>
<evidence type="ECO:0000313" key="2">
    <source>
        <dbReference type="Proteomes" id="UP000015105"/>
    </source>
</evidence>